<dbReference type="EMBL" id="CP066831">
    <property type="protein sequence ID" value="QQM44141.1"/>
    <property type="molecule type" value="Genomic_DNA"/>
</dbReference>
<evidence type="ECO:0000313" key="5">
    <source>
        <dbReference type="Proteomes" id="UP000595636"/>
    </source>
</evidence>
<dbReference type="SUPFAM" id="SSF110221">
    <property type="entry name" value="AbfB domain"/>
    <property type="match status" value="1"/>
</dbReference>
<feature type="region of interest" description="Disordered" evidence="1">
    <location>
        <begin position="56"/>
        <end position="151"/>
    </location>
</feature>
<keyword evidence="5" id="KW-1185">Reference proteome</keyword>
<accession>A0A7T7L0I7</accession>
<evidence type="ECO:0000259" key="3">
    <source>
        <dbReference type="Pfam" id="PF05270"/>
    </source>
</evidence>
<keyword evidence="2" id="KW-0472">Membrane</keyword>
<protein>
    <submittedName>
        <fullName evidence="4">AbfB domain-containing protein</fullName>
    </submittedName>
</protein>
<evidence type="ECO:0000256" key="2">
    <source>
        <dbReference type="SAM" id="Phobius"/>
    </source>
</evidence>
<gene>
    <name evidence="4" type="ORF">JEQ17_35220</name>
</gene>
<dbReference type="Proteomes" id="UP000595636">
    <property type="component" value="Chromosome"/>
</dbReference>
<dbReference type="Pfam" id="PF05270">
    <property type="entry name" value="AbfB"/>
    <property type="match status" value="1"/>
</dbReference>
<name>A0A7T7L0I7_9ACTN</name>
<dbReference type="RefSeq" id="WP_200399025.1">
    <property type="nucleotide sequence ID" value="NZ_CP066831.1"/>
</dbReference>
<dbReference type="InterPro" id="IPR036195">
    <property type="entry name" value="AbfB_ABD_sf"/>
</dbReference>
<dbReference type="CDD" id="cd23399">
    <property type="entry name" value="beta-trefoil_ABD_ABFB"/>
    <property type="match status" value="1"/>
</dbReference>
<dbReference type="AlphaFoldDB" id="A0A7T7L0I7"/>
<feature type="domain" description="Alpha-L-arabinofuranosidase B arabinose-binding" evidence="3">
    <location>
        <begin position="148"/>
        <end position="279"/>
    </location>
</feature>
<proteinExistence type="predicted"/>
<evidence type="ECO:0000313" key="4">
    <source>
        <dbReference type="EMBL" id="QQM44141.1"/>
    </source>
</evidence>
<feature type="transmembrane region" description="Helical" evidence="2">
    <location>
        <begin position="37"/>
        <end position="58"/>
    </location>
</feature>
<evidence type="ECO:0000256" key="1">
    <source>
        <dbReference type="SAM" id="MobiDB-lite"/>
    </source>
</evidence>
<dbReference type="KEGG" id="slf:JEQ17_35220"/>
<reference evidence="4 5" key="1">
    <citation type="submission" date="2020-12" db="EMBL/GenBank/DDBJ databases">
        <title>A novel species.</title>
        <authorList>
            <person name="Li K."/>
        </authorList>
    </citation>
    <scope>NUCLEOTIDE SEQUENCE [LARGE SCALE GENOMIC DNA]</scope>
    <source>
        <strain evidence="4 5">ZYC-3</strain>
    </source>
</reference>
<keyword evidence="2" id="KW-1133">Transmembrane helix</keyword>
<feature type="region of interest" description="Disordered" evidence="1">
    <location>
        <begin position="1"/>
        <end position="33"/>
    </location>
</feature>
<sequence>MPERNPGSAPDPSARPAKVWETGETVDESRVPGTRRLWLAGALLVAVLASTVTAVVVLDDDPDTSAKDKTKNTTSAADEPLIPSPPPATAPSGKSGLAAPESSKAAADGSASPEAQQQGGTKPDSDPRPSKSASAKPPASRPASSGKSVQAVNYPDRYWHLDRDSVRLDQVGSHSSSRTRDEATFKVVPGIADSSCVSFSLGDNRYLRHYQFRLRADRHNGSELFKQDATFCPRPSSFNDAVMLESYNYRGRFLRHRNFEIRLESFDNSHLYRADSAFRLVKGLG</sequence>
<dbReference type="Gene3D" id="2.80.10.50">
    <property type="match status" value="1"/>
</dbReference>
<dbReference type="GO" id="GO:0046556">
    <property type="term" value="F:alpha-L-arabinofuranosidase activity"/>
    <property type="evidence" value="ECO:0007669"/>
    <property type="project" value="InterPro"/>
</dbReference>
<keyword evidence="2" id="KW-0812">Transmembrane</keyword>
<feature type="compositionally biased region" description="Low complexity" evidence="1">
    <location>
        <begin position="130"/>
        <end position="148"/>
    </location>
</feature>
<organism evidence="4 5">
    <name type="scientific">Streptomyces liliifuscus</name>
    <dbReference type="NCBI Taxonomy" id="2797636"/>
    <lineage>
        <taxon>Bacteria</taxon>
        <taxon>Bacillati</taxon>
        <taxon>Actinomycetota</taxon>
        <taxon>Actinomycetes</taxon>
        <taxon>Kitasatosporales</taxon>
        <taxon>Streptomycetaceae</taxon>
        <taxon>Streptomyces</taxon>
    </lineage>
</organism>
<dbReference type="InterPro" id="IPR007934">
    <property type="entry name" value="AbfB_ABD"/>
</dbReference>
<dbReference type="GO" id="GO:0046373">
    <property type="term" value="P:L-arabinose metabolic process"/>
    <property type="evidence" value="ECO:0007669"/>
    <property type="project" value="InterPro"/>
</dbReference>